<dbReference type="EC" id="2.5.1.72" evidence="3"/>
<dbReference type="Gene3D" id="3.40.50.10800">
    <property type="entry name" value="NadA-like"/>
    <property type="match status" value="3"/>
</dbReference>
<dbReference type="UniPathway" id="UPA00253">
    <property type="reaction ID" value="UER00327"/>
</dbReference>
<keyword evidence="6" id="KW-0808">Transferase</keyword>
<dbReference type="AlphaFoldDB" id="A0A0F9IF00"/>
<reference evidence="10" key="1">
    <citation type="journal article" date="2015" name="Nature">
        <title>Complex archaea that bridge the gap between prokaryotes and eukaryotes.</title>
        <authorList>
            <person name="Spang A."/>
            <person name="Saw J.H."/>
            <person name="Jorgensen S.L."/>
            <person name="Zaremba-Niedzwiedzka K."/>
            <person name="Martijn J."/>
            <person name="Lind A.E."/>
            <person name="van Eijk R."/>
            <person name="Schleper C."/>
            <person name="Guy L."/>
            <person name="Ettema T.J."/>
        </authorList>
    </citation>
    <scope>NUCLEOTIDE SEQUENCE</scope>
</reference>
<comment type="caution">
    <text evidence="10">The sequence shown here is derived from an EMBL/GenBank/DDBJ whole genome shotgun (WGS) entry which is preliminary data.</text>
</comment>
<evidence type="ECO:0000256" key="2">
    <source>
        <dbReference type="ARBA" id="ARBA00005065"/>
    </source>
</evidence>
<comment type="cofactor">
    <cofactor evidence="1">
        <name>[4Fe-4S] cluster</name>
        <dbReference type="ChEBI" id="CHEBI:49883"/>
    </cofactor>
</comment>
<evidence type="ECO:0000256" key="6">
    <source>
        <dbReference type="ARBA" id="ARBA00022679"/>
    </source>
</evidence>
<sequence length="290" mass="32886">MTLNQLQEEILNLKKANDVTILAHYYQSIEIQAIADYLGDSLVLSRTAKEKANTEYIIFAGVNFMAETASIINQDKHILIPNYESLCPMAAFLTSEKVLDFKKKYPELPVIVYVNSTAAVKAESDICCTSSSAVKIVERISDEFRAKEVLFGPDANLADYTEQITKIKCIPMPEHGHCIVHSQIKPEHIITARKEYPNAKVLVHPECTREVREVSDFVGSTAHMYNFVKNSSSEEKEFIIGTEKGLIDRIAEDFTNKNLYLAKDKLICYNMKKHNLELIKYLLDNLDDKA</sequence>
<dbReference type="PANTHER" id="PTHR30573">
    <property type="entry name" value="QUINOLINATE SYNTHETASE A"/>
    <property type="match status" value="1"/>
</dbReference>
<evidence type="ECO:0000256" key="3">
    <source>
        <dbReference type="ARBA" id="ARBA00012669"/>
    </source>
</evidence>
<dbReference type="NCBIfam" id="NF006878">
    <property type="entry name" value="PRK09375.1-2"/>
    <property type="match status" value="1"/>
</dbReference>
<feature type="non-terminal residue" evidence="10">
    <location>
        <position position="290"/>
    </location>
</feature>
<dbReference type="GO" id="GO:0034628">
    <property type="term" value="P:'de novo' NAD+ biosynthetic process from L-aspartate"/>
    <property type="evidence" value="ECO:0007669"/>
    <property type="project" value="TreeGrafter"/>
</dbReference>
<evidence type="ECO:0000256" key="1">
    <source>
        <dbReference type="ARBA" id="ARBA00001966"/>
    </source>
</evidence>
<accession>A0A0F9IF00</accession>
<keyword evidence="9" id="KW-0411">Iron-sulfur</keyword>
<dbReference type="InterPro" id="IPR003473">
    <property type="entry name" value="NadA"/>
</dbReference>
<protein>
    <recommendedName>
        <fullName evidence="3">quinolinate synthase</fullName>
        <ecNumber evidence="3">2.5.1.72</ecNumber>
    </recommendedName>
</protein>
<evidence type="ECO:0000313" key="10">
    <source>
        <dbReference type="EMBL" id="KKM26042.1"/>
    </source>
</evidence>
<evidence type="ECO:0000256" key="8">
    <source>
        <dbReference type="ARBA" id="ARBA00023004"/>
    </source>
</evidence>
<dbReference type="SUPFAM" id="SSF142754">
    <property type="entry name" value="NadA-like"/>
    <property type="match status" value="1"/>
</dbReference>
<dbReference type="PANTHER" id="PTHR30573:SF0">
    <property type="entry name" value="QUINOLINATE SYNTHASE, CHLOROPLASTIC"/>
    <property type="match status" value="1"/>
</dbReference>
<evidence type="ECO:0000256" key="5">
    <source>
        <dbReference type="ARBA" id="ARBA00022642"/>
    </source>
</evidence>
<keyword evidence="5" id="KW-0662">Pyridine nucleotide biosynthesis</keyword>
<keyword evidence="8" id="KW-0408">Iron</keyword>
<evidence type="ECO:0000256" key="7">
    <source>
        <dbReference type="ARBA" id="ARBA00022723"/>
    </source>
</evidence>
<comment type="pathway">
    <text evidence="2">Cofactor biosynthesis; NAD(+) biosynthesis; quinolinate from iminoaspartate: step 1/1.</text>
</comment>
<keyword evidence="7" id="KW-0479">Metal-binding</keyword>
<organism evidence="10">
    <name type="scientific">marine sediment metagenome</name>
    <dbReference type="NCBI Taxonomy" id="412755"/>
    <lineage>
        <taxon>unclassified sequences</taxon>
        <taxon>metagenomes</taxon>
        <taxon>ecological metagenomes</taxon>
    </lineage>
</organism>
<dbReference type="NCBIfam" id="TIGR00550">
    <property type="entry name" value="nadA"/>
    <property type="match status" value="1"/>
</dbReference>
<dbReference type="Pfam" id="PF02445">
    <property type="entry name" value="NadA"/>
    <property type="match status" value="1"/>
</dbReference>
<name>A0A0F9IF00_9ZZZZ</name>
<evidence type="ECO:0000256" key="4">
    <source>
        <dbReference type="ARBA" id="ARBA00022485"/>
    </source>
</evidence>
<keyword evidence="4" id="KW-0004">4Fe-4S</keyword>
<dbReference type="GO" id="GO:0046872">
    <property type="term" value="F:metal ion binding"/>
    <property type="evidence" value="ECO:0007669"/>
    <property type="project" value="UniProtKB-KW"/>
</dbReference>
<proteinExistence type="predicted"/>
<dbReference type="InterPro" id="IPR036094">
    <property type="entry name" value="NadA_sf"/>
</dbReference>
<evidence type="ECO:0000256" key="9">
    <source>
        <dbReference type="ARBA" id="ARBA00023014"/>
    </source>
</evidence>
<dbReference type="GO" id="GO:0008987">
    <property type="term" value="F:quinolinate synthetase A activity"/>
    <property type="evidence" value="ECO:0007669"/>
    <property type="project" value="InterPro"/>
</dbReference>
<gene>
    <name evidence="10" type="ORF">LCGC14_1588860</name>
</gene>
<dbReference type="EMBL" id="LAZR01012587">
    <property type="protein sequence ID" value="KKM26042.1"/>
    <property type="molecule type" value="Genomic_DNA"/>
</dbReference>
<dbReference type="GO" id="GO:0051539">
    <property type="term" value="F:4 iron, 4 sulfur cluster binding"/>
    <property type="evidence" value="ECO:0007669"/>
    <property type="project" value="UniProtKB-KW"/>
</dbReference>